<dbReference type="SUPFAM" id="SSF46785">
    <property type="entry name" value="Winged helix' DNA-binding domain"/>
    <property type="match status" value="1"/>
</dbReference>
<comment type="similarity">
    <text evidence="1">Belongs to the LysR transcriptional regulatory family.</text>
</comment>
<dbReference type="Proteomes" id="UP001149400">
    <property type="component" value="Unassembled WGS sequence"/>
</dbReference>
<feature type="domain" description="HTH lysR-type" evidence="5">
    <location>
        <begin position="5"/>
        <end position="62"/>
    </location>
</feature>
<sequence length="300" mass="33779">MDSKLDLNLLSVFLDVYRLRSITLAADALNMTQPGVSGALKRLQQQMGVELFVREGRGISPTSAAVQLASDISPAFEQMAKAMGNINQFTPQHHRKFNVLINEVVLQILQPLVERSELLGNCTIQFNPTPKNEENMLEMLSLQKADLAIDIGKVDGQSYASVPLLEESMKLICAKNHPRVQSTISKVQYYQEKHITLRVRRSNLYAADFFTTEILQERKISAECESVLSMMALVSDSDCIAMTSEKLAGKYAERFGLQVLSPPFETQKVVHQIVWHKRNQHSPANQWLRNTLMDLTTTTT</sequence>
<evidence type="ECO:0000313" key="6">
    <source>
        <dbReference type="EMBL" id="MDD1793834.1"/>
    </source>
</evidence>
<accession>A0ABT5R0N0</accession>
<evidence type="ECO:0000313" key="7">
    <source>
        <dbReference type="Proteomes" id="UP001149400"/>
    </source>
</evidence>
<dbReference type="Pfam" id="PF00126">
    <property type="entry name" value="HTH_1"/>
    <property type="match status" value="1"/>
</dbReference>
<evidence type="ECO:0000259" key="5">
    <source>
        <dbReference type="PROSITE" id="PS50931"/>
    </source>
</evidence>
<gene>
    <name evidence="6" type="ORF">LRP50_11890</name>
</gene>
<dbReference type="Pfam" id="PF03466">
    <property type="entry name" value="LysR_substrate"/>
    <property type="match status" value="1"/>
</dbReference>
<protein>
    <submittedName>
        <fullName evidence="6">LysR family transcriptional regulator</fullName>
    </submittedName>
</protein>
<dbReference type="PRINTS" id="PR00039">
    <property type="entry name" value="HTHLYSR"/>
</dbReference>
<dbReference type="InterPro" id="IPR005119">
    <property type="entry name" value="LysR_subst-bd"/>
</dbReference>
<dbReference type="InterPro" id="IPR036390">
    <property type="entry name" value="WH_DNA-bd_sf"/>
</dbReference>
<dbReference type="CDD" id="cd08466">
    <property type="entry name" value="PBP2_LeuO"/>
    <property type="match status" value="1"/>
</dbReference>
<name>A0ABT5R0N0_9GAMM</name>
<dbReference type="InterPro" id="IPR000847">
    <property type="entry name" value="LysR_HTH_N"/>
</dbReference>
<dbReference type="Gene3D" id="3.40.190.10">
    <property type="entry name" value="Periplasmic binding protein-like II"/>
    <property type="match status" value="2"/>
</dbReference>
<evidence type="ECO:0000256" key="2">
    <source>
        <dbReference type="ARBA" id="ARBA00023015"/>
    </source>
</evidence>
<keyword evidence="3" id="KW-0238">DNA-binding</keyword>
<proteinExistence type="inferred from homology"/>
<keyword evidence="4" id="KW-0804">Transcription</keyword>
<comment type="caution">
    <text evidence="6">The sequence shown here is derived from an EMBL/GenBank/DDBJ whole genome shotgun (WGS) entry which is preliminary data.</text>
</comment>
<keyword evidence="7" id="KW-1185">Reference proteome</keyword>
<dbReference type="SUPFAM" id="SSF53850">
    <property type="entry name" value="Periplasmic binding protein-like II"/>
    <property type="match status" value="1"/>
</dbReference>
<evidence type="ECO:0000256" key="1">
    <source>
        <dbReference type="ARBA" id="ARBA00009437"/>
    </source>
</evidence>
<dbReference type="InterPro" id="IPR036388">
    <property type="entry name" value="WH-like_DNA-bd_sf"/>
</dbReference>
<dbReference type="PANTHER" id="PTHR30118">
    <property type="entry name" value="HTH-TYPE TRANSCRIPTIONAL REGULATOR LEUO-RELATED"/>
    <property type="match status" value="1"/>
</dbReference>
<organism evidence="6 7">
    <name type="scientific">Enterovibrio gelatinilyticus</name>
    <dbReference type="NCBI Taxonomy" id="2899819"/>
    <lineage>
        <taxon>Bacteria</taxon>
        <taxon>Pseudomonadati</taxon>
        <taxon>Pseudomonadota</taxon>
        <taxon>Gammaproteobacteria</taxon>
        <taxon>Vibrionales</taxon>
        <taxon>Vibrionaceae</taxon>
        <taxon>Enterovibrio</taxon>
    </lineage>
</organism>
<dbReference type="InterPro" id="IPR050389">
    <property type="entry name" value="LysR-type_TF"/>
</dbReference>
<reference evidence="6" key="1">
    <citation type="submission" date="2021-12" db="EMBL/GenBank/DDBJ databases">
        <title>Enterovibrio ZSDZ35 sp. nov. and Enterovibrio ZSDZ42 sp. nov., isolated from coastal seawater in Qingdao.</title>
        <authorList>
            <person name="Zhang P."/>
        </authorList>
    </citation>
    <scope>NUCLEOTIDE SEQUENCE</scope>
    <source>
        <strain evidence="6">ZSDZ42</strain>
    </source>
</reference>
<dbReference type="PROSITE" id="PS50931">
    <property type="entry name" value="HTH_LYSR"/>
    <property type="match status" value="1"/>
</dbReference>
<evidence type="ECO:0000256" key="4">
    <source>
        <dbReference type="ARBA" id="ARBA00023163"/>
    </source>
</evidence>
<dbReference type="PANTHER" id="PTHR30118:SF6">
    <property type="entry name" value="HTH-TYPE TRANSCRIPTIONAL REGULATOR LEUO"/>
    <property type="match status" value="1"/>
</dbReference>
<dbReference type="EMBL" id="JAJUBC010000012">
    <property type="protein sequence ID" value="MDD1793834.1"/>
    <property type="molecule type" value="Genomic_DNA"/>
</dbReference>
<evidence type="ECO:0000256" key="3">
    <source>
        <dbReference type="ARBA" id="ARBA00023125"/>
    </source>
</evidence>
<keyword evidence="2" id="KW-0805">Transcription regulation</keyword>
<dbReference type="RefSeq" id="WP_274164684.1">
    <property type="nucleotide sequence ID" value="NZ_JAJUBC010000012.1"/>
</dbReference>
<dbReference type="Gene3D" id="1.10.10.10">
    <property type="entry name" value="Winged helix-like DNA-binding domain superfamily/Winged helix DNA-binding domain"/>
    <property type="match status" value="1"/>
</dbReference>